<dbReference type="PANTHER" id="PTHR33169">
    <property type="entry name" value="PADR-FAMILY TRANSCRIPTIONAL REGULATOR"/>
    <property type="match status" value="1"/>
</dbReference>
<comment type="caution">
    <text evidence="2">The sequence shown here is derived from an EMBL/GenBank/DDBJ whole genome shotgun (WGS) entry which is preliminary data.</text>
</comment>
<dbReference type="EMBL" id="DTDV01000013">
    <property type="protein sequence ID" value="HGK23727.1"/>
    <property type="molecule type" value="Genomic_DNA"/>
</dbReference>
<name>A0A7V3ZIN1_DICTH</name>
<dbReference type="SUPFAM" id="SSF46785">
    <property type="entry name" value="Winged helix' DNA-binding domain"/>
    <property type="match status" value="1"/>
</dbReference>
<gene>
    <name evidence="2" type="ORF">ENU78_04670</name>
</gene>
<dbReference type="Gene3D" id="1.10.10.10">
    <property type="entry name" value="Winged helix-like DNA-binding domain superfamily/Winged helix DNA-binding domain"/>
    <property type="match status" value="1"/>
</dbReference>
<feature type="domain" description="Transcription regulator PadR N-terminal" evidence="1">
    <location>
        <begin position="23"/>
        <end position="98"/>
    </location>
</feature>
<accession>A0A7V3ZIN1</accession>
<protein>
    <submittedName>
        <fullName evidence="2">PadR family transcriptional regulator</fullName>
    </submittedName>
</protein>
<dbReference type="Pfam" id="PF03551">
    <property type="entry name" value="PadR"/>
    <property type="match status" value="1"/>
</dbReference>
<dbReference type="PANTHER" id="PTHR33169:SF14">
    <property type="entry name" value="TRANSCRIPTIONAL REGULATOR RV3488"/>
    <property type="match status" value="1"/>
</dbReference>
<evidence type="ECO:0000259" key="1">
    <source>
        <dbReference type="Pfam" id="PF03551"/>
    </source>
</evidence>
<dbReference type="InterPro" id="IPR036388">
    <property type="entry name" value="WH-like_DNA-bd_sf"/>
</dbReference>
<dbReference type="InterPro" id="IPR005149">
    <property type="entry name" value="Tscrpt_reg_PadR_N"/>
</dbReference>
<proteinExistence type="predicted"/>
<sequence length="124" mass="14501">MRGFGRWQKGMGFAPGFWLRAFVLVALSKKELHGYELLNMIDEYFPEFCFCKGLSGMGTGYRILRMLEMEGLIKSRWETGEGPAKRVYSLTPEGERAKEEILEYVKEMRNRIERFLEFAEGKEV</sequence>
<organism evidence="2">
    <name type="scientific">Dictyoglomus thermophilum</name>
    <dbReference type="NCBI Taxonomy" id="14"/>
    <lineage>
        <taxon>Bacteria</taxon>
        <taxon>Pseudomonadati</taxon>
        <taxon>Dictyoglomota</taxon>
        <taxon>Dictyoglomia</taxon>
        <taxon>Dictyoglomales</taxon>
        <taxon>Dictyoglomaceae</taxon>
        <taxon>Dictyoglomus</taxon>
    </lineage>
</organism>
<dbReference type="AlphaFoldDB" id="A0A7V3ZIN1"/>
<reference evidence="2" key="1">
    <citation type="journal article" date="2020" name="mSystems">
        <title>Genome- and Community-Level Interaction Insights into Carbon Utilization and Element Cycling Functions of Hydrothermarchaeota in Hydrothermal Sediment.</title>
        <authorList>
            <person name="Zhou Z."/>
            <person name="Liu Y."/>
            <person name="Xu W."/>
            <person name="Pan J."/>
            <person name="Luo Z.H."/>
            <person name="Li M."/>
        </authorList>
    </citation>
    <scope>NUCLEOTIDE SEQUENCE [LARGE SCALE GENOMIC DNA]</scope>
    <source>
        <strain evidence="2">SpSt-70</strain>
    </source>
</reference>
<dbReference type="InterPro" id="IPR036390">
    <property type="entry name" value="WH_DNA-bd_sf"/>
</dbReference>
<dbReference type="InterPro" id="IPR052509">
    <property type="entry name" value="Metal_resp_DNA-bind_regulator"/>
</dbReference>
<dbReference type="RefSeq" id="WP_149123230.1">
    <property type="nucleotide sequence ID" value="NZ_VTFL01000007.1"/>
</dbReference>
<evidence type="ECO:0000313" key="2">
    <source>
        <dbReference type="EMBL" id="HGK23727.1"/>
    </source>
</evidence>